<dbReference type="OrthoDB" id="1524959at2"/>
<keyword evidence="5" id="KW-0143">Chaperone</keyword>
<dbReference type="GO" id="GO:0071973">
    <property type="term" value="P:bacterial-type flagellum-dependent cell motility"/>
    <property type="evidence" value="ECO:0007669"/>
    <property type="project" value="TreeGrafter"/>
</dbReference>
<evidence type="ECO:0000256" key="4">
    <source>
        <dbReference type="ARBA" id="ARBA00022795"/>
    </source>
</evidence>
<dbReference type="InterPro" id="IPR036584">
    <property type="entry name" value="FliS_sf"/>
</dbReference>
<evidence type="ECO:0000256" key="6">
    <source>
        <dbReference type="PIRNR" id="PIRNR039090"/>
    </source>
</evidence>
<protein>
    <recommendedName>
        <fullName evidence="6">Flagellar secretion chaperone FliS</fullName>
    </recommendedName>
</protein>
<dbReference type="Pfam" id="PF02561">
    <property type="entry name" value="FliS"/>
    <property type="match status" value="1"/>
</dbReference>
<dbReference type="EMBL" id="FNFP01000001">
    <property type="protein sequence ID" value="SDJ92851.1"/>
    <property type="molecule type" value="Genomic_DNA"/>
</dbReference>
<dbReference type="AlphaFoldDB" id="A0A1G8XQI3"/>
<dbReference type="SUPFAM" id="SSF101116">
    <property type="entry name" value="Flagellar export chaperone FliS"/>
    <property type="match status" value="1"/>
</dbReference>
<keyword evidence="3 6" id="KW-0963">Cytoplasm</keyword>
<comment type="similarity">
    <text evidence="2 6">Belongs to the FliS family.</text>
</comment>
<sequence>MAMQNPYNQYKENNIMTASPENLTLLLYNGALKFINQGKIFIEQKNVQKSHEVILRAQDIIQELNITLDMKYDISQNLRTLYIYINERLIEANIQKNQAILDEVAGMVTELRDTWKEAMVVAKRGR</sequence>
<reference evidence="7 8" key="1">
    <citation type="submission" date="2016-10" db="EMBL/GenBank/DDBJ databases">
        <authorList>
            <person name="de Groot N.N."/>
        </authorList>
    </citation>
    <scope>NUCLEOTIDE SEQUENCE [LARGE SCALE GENOMIC DNA]</scope>
    <source>
        <strain evidence="7 8">DSM 18346</strain>
    </source>
</reference>
<keyword evidence="4 6" id="KW-1005">Bacterial flagellum biogenesis</keyword>
<keyword evidence="7" id="KW-0966">Cell projection</keyword>
<evidence type="ECO:0000256" key="2">
    <source>
        <dbReference type="ARBA" id="ARBA00008787"/>
    </source>
</evidence>
<keyword evidence="7" id="KW-0282">Flagellum</keyword>
<evidence type="ECO:0000256" key="1">
    <source>
        <dbReference type="ARBA" id="ARBA00004514"/>
    </source>
</evidence>
<proteinExistence type="inferred from homology"/>
<evidence type="ECO:0000313" key="7">
    <source>
        <dbReference type="EMBL" id="SDJ92851.1"/>
    </source>
</evidence>
<name>A0A1G8XQI3_9FIRM</name>
<dbReference type="Gene3D" id="1.20.120.340">
    <property type="entry name" value="Flagellar protein FliS"/>
    <property type="match status" value="1"/>
</dbReference>
<gene>
    <name evidence="7" type="ORF">SAMN05660472_00299</name>
</gene>
<dbReference type="GO" id="GO:0044780">
    <property type="term" value="P:bacterial-type flagellum assembly"/>
    <property type="evidence" value="ECO:0007669"/>
    <property type="project" value="InterPro"/>
</dbReference>
<accession>A0A1G8XQI3</accession>
<dbReference type="InterPro" id="IPR003713">
    <property type="entry name" value="FliS"/>
</dbReference>
<dbReference type="STRING" id="393762.SAMN05660472_00299"/>
<dbReference type="CDD" id="cd16098">
    <property type="entry name" value="FliS"/>
    <property type="match status" value="1"/>
</dbReference>
<organism evidence="7 8">
    <name type="scientific">Natronincola ferrireducens</name>
    <dbReference type="NCBI Taxonomy" id="393762"/>
    <lineage>
        <taxon>Bacteria</taxon>
        <taxon>Bacillati</taxon>
        <taxon>Bacillota</taxon>
        <taxon>Clostridia</taxon>
        <taxon>Peptostreptococcales</taxon>
        <taxon>Natronincolaceae</taxon>
        <taxon>Natronincola</taxon>
    </lineage>
</organism>
<dbReference type="PANTHER" id="PTHR34773:SF1">
    <property type="entry name" value="FLAGELLAR SECRETION CHAPERONE FLIS"/>
    <property type="match status" value="1"/>
</dbReference>
<dbReference type="NCBIfam" id="TIGR00208">
    <property type="entry name" value="fliS"/>
    <property type="match status" value="1"/>
</dbReference>
<keyword evidence="7" id="KW-0969">Cilium</keyword>
<evidence type="ECO:0000256" key="5">
    <source>
        <dbReference type="ARBA" id="ARBA00023186"/>
    </source>
</evidence>
<dbReference type="RefSeq" id="WP_090549314.1">
    <property type="nucleotide sequence ID" value="NZ_FNFP01000001.1"/>
</dbReference>
<evidence type="ECO:0000313" key="8">
    <source>
        <dbReference type="Proteomes" id="UP000198718"/>
    </source>
</evidence>
<evidence type="ECO:0000256" key="3">
    <source>
        <dbReference type="ARBA" id="ARBA00022490"/>
    </source>
</evidence>
<dbReference type="Proteomes" id="UP000198718">
    <property type="component" value="Unassembled WGS sequence"/>
</dbReference>
<dbReference type="PIRSF" id="PIRSF039090">
    <property type="entry name" value="Flis"/>
    <property type="match status" value="1"/>
</dbReference>
<dbReference type="PANTHER" id="PTHR34773">
    <property type="entry name" value="FLAGELLAR SECRETION CHAPERONE FLIS"/>
    <property type="match status" value="1"/>
</dbReference>
<comment type="subcellular location">
    <subcellularLocation>
        <location evidence="1 6">Cytoplasm</location>
        <location evidence="1 6">Cytosol</location>
    </subcellularLocation>
</comment>
<dbReference type="GO" id="GO:0005829">
    <property type="term" value="C:cytosol"/>
    <property type="evidence" value="ECO:0007669"/>
    <property type="project" value="UniProtKB-SubCell"/>
</dbReference>
<keyword evidence="8" id="KW-1185">Reference proteome</keyword>